<dbReference type="EMBL" id="CP002505">
    <property type="protein sequence ID" value="ADW73096.1"/>
    <property type="molecule type" value="Genomic_DNA"/>
</dbReference>
<gene>
    <name evidence="2" type="ordered locus">Rahaq_1474</name>
</gene>
<sequence length="53" mass="6107">MGSITYITRTASRVKLGKKIFIEIRRKIMMRSSFSNSDKGDHACKKNIAYKPE</sequence>
<name>A0A0H3F7A1_RAHSY</name>
<dbReference type="AlphaFoldDB" id="A0A0H3F7A1"/>
<evidence type="ECO:0000256" key="1">
    <source>
        <dbReference type="SAM" id="MobiDB-lite"/>
    </source>
</evidence>
<proteinExistence type="predicted"/>
<evidence type="ECO:0000313" key="3">
    <source>
        <dbReference type="Proteomes" id="UP000007257"/>
    </source>
</evidence>
<dbReference type="Proteomes" id="UP000007257">
    <property type="component" value="Chromosome"/>
</dbReference>
<dbReference type="HOGENOM" id="CLU_3065363_0_0_6"/>
<evidence type="ECO:0000313" key="2">
    <source>
        <dbReference type="EMBL" id="ADW73096.1"/>
    </source>
</evidence>
<reference evidence="3" key="1">
    <citation type="submission" date="2011-01" db="EMBL/GenBank/DDBJ databases">
        <title>Complete sequence of chromosome of Rahnella sp. Y9602.</title>
        <authorList>
            <consortium name="US DOE Joint Genome Institute"/>
            <person name="Lucas S."/>
            <person name="Copeland A."/>
            <person name="Lapidus A."/>
            <person name="Cheng J.-F."/>
            <person name="Goodwin L."/>
            <person name="Pitluck S."/>
            <person name="Lu M."/>
            <person name="Detter J.C."/>
            <person name="Han C."/>
            <person name="Tapia R."/>
            <person name="Land M."/>
            <person name="Hauser L."/>
            <person name="Kyrpides N."/>
            <person name="Ivanova N."/>
            <person name="Ovchinnikova G."/>
            <person name="Pagani I."/>
            <person name="Sobecky P.A."/>
            <person name="Martinez R.J."/>
            <person name="Woyke T."/>
        </authorList>
    </citation>
    <scope>NUCLEOTIDE SEQUENCE [LARGE SCALE GENOMIC DNA]</scope>
    <source>
        <strain evidence="3">Y9602</strain>
    </source>
</reference>
<accession>A0A0H3F7A1</accession>
<protein>
    <submittedName>
        <fullName evidence="2">Uncharacterized protein</fullName>
    </submittedName>
</protein>
<reference evidence="2 3" key="2">
    <citation type="journal article" date="2012" name="J. Bacteriol.">
        <title>Complete Genome Sequence of Rahnella sp. Strain Y9602, a Gammaproteobacterium Isolate from Metal- and Radionuclide-Contaminated Soil.</title>
        <authorList>
            <person name="Martinez R.J."/>
            <person name="Bruce D."/>
            <person name="Detter C."/>
            <person name="Goodwin L.A."/>
            <person name="Han J."/>
            <person name="Han C.S."/>
            <person name="Held B."/>
            <person name="Land M.L."/>
            <person name="Mikhailova N."/>
            <person name="Nolan M."/>
            <person name="Pennacchio L."/>
            <person name="Pitluck S."/>
            <person name="Tapia R."/>
            <person name="Woyke T."/>
            <person name="Sobecky P.A."/>
        </authorList>
    </citation>
    <scope>NUCLEOTIDE SEQUENCE [LARGE SCALE GENOMIC DNA]</scope>
    <source>
        <strain evidence="2 3">Y9602</strain>
    </source>
</reference>
<feature type="region of interest" description="Disordered" evidence="1">
    <location>
        <begin position="34"/>
        <end position="53"/>
    </location>
</feature>
<dbReference type="KEGG" id="rah:Rahaq_1474"/>
<organism evidence="2 3">
    <name type="scientific">Rahnella sp. (strain Y9602)</name>
    <dbReference type="NCBI Taxonomy" id="2703885"/>
    <lineage>
        <taxon>Bacteria</taxon>
        <taxon>Pseudomonadati</taxon>
        <taxon>Pseudomonadota</taxon>
        <taxon>Gammaproteobacteria</taxon>
        <taxon>Enterobacterales</taxon>
        <taxon>Yersiniaceae</taxon>
        <taxon>Rahnella</taxon>
    </lineage>
</organism>